<sequence length="387" mass="45949">MAGKFQVGEEEEDGSENIGGDDQGLYEGSYDERDYDIIKEGGIEEGITDVDYEDDDQDDDDKDYNYIVIIIKKKRNEEQEEMKQECLEIVYEEVMEVIKEEMQLRIDQKIYDIKKEEATVALLEIEENQLEKDTEQKQNYFFNQIIKYEIKMEMIFIMMKMKMKMKMKNVYLKEVQLLYQCCATAIGYKKMINQYQQLAKARKDEELQAQKVTIKQVVITEEQEAGEQNELYGEDKDNNDKETVDQFESGFQQNELEVDYYICGNWEDGCYIDYYLYKEDEEGGLSFYKIGGDYQEEPEQNDEEERFEVDSLDEDKIYGIVQTSMMIFLPKLGNMKMEDSMKEKVMKQHPMWVNEYQRVCVSAYDYETTNVVLYGLVIEIKMTELEK</sequence>
<evidence type="ECO:0000256" key="1">
    <source>
        <dbReference type="SAM" id="MobiDB-lite"/>
    </source>
</evidence>
<comment type="caution">
    <text evidence="2">The sequence shown here is derived from an EMBL/GenBank/DDBJ whole genome shotgun (WGS) entry which is preliminary data.</text>
</comment>
<accession>A0A5J4X1V8</accession>
<evidence type="ECO:0000313" key="3">
    <source>
        <dbReference type="Proteomes" id="UP000324800"/>
    </source>
</evidence>
<evidence type="ECO:0000313" key="2">
    <source>
        <dbReference type="EMBL" id="KAA6401160.1"/>
    </source>
</evidence>
<dbReference type="EMBL" id="SNRW01000434">
    <property type="protein sequence ID" value="KAA6401160.1"/>
    <property type="molecule type" value="Genomic_DNA"/>
</dbReference>
<dbReference type="AlphaFoldDB" id="A0A5J4X1V8"/>
<dbReference type="Proteomes" id="UP000324800">
    <property type="component" value="Unassembled WGS sequence"/>
</dbReference>
<protein>
    <submittedName>
        <fullName evidence="2">Uncharacterized protein</fullName>
    </submittedName>
</protein>
<gene>
    <name evidence="2" type="ORF">EZS28_003314</name>
</gene>
<proteinExistence type="predicted"/>
<organism evidence="2 3">
    <name type="scientific">Streblomastix strix</name>
    <dbReference type="NCBI Taxonomy" id="222440"/>
    <lineage>
        <taxon>Eukaryota</taxon>
        <taxon>Metamonada</taxon>
        <taxon>Preaxostyla</taxon>
        <taxon>Oxymonadida</taxon>
        <taxon>Streblomastigidae</taxon>
        <taxon>Streblomastix</taxon>
    </lineage>
</organism>
<reference evidence="2 3" key="1">
    <citation type="submission" date="2019-03" db="EMBL/GenBank/DDBJ databases">
        <title>Single cell metagenomics reveals metabolic interactions within the superorganism composed of flagellate Streblomastix strix and complex community of Bacteroidetes bacteria on its surface.</title>
        <authorList>
            <person name="Treitli S.C."/>
            <person name="Kolisko M."/>
            <person name="Husnik F."/>
            <person name="Keeling P."/>
            <person name="Hampl V."/>
        </authorList>
    </citation>
    <scope>NUCLEOTIDE SEQUENCE [LARGE SCALE GENOMIC DNA]</scope>
    <source>
        <strain evidence="2">ST1C</strain>
    </source>
</reference>
<feature type="region of interest" description="Disordered" evidence="1">
    <location>
        <begin position="1"/>
        <end position="30"/>
    </location>
</feature>
<name>A0A5J4X1V8_9EUKA</name>